<feature type="non-terminal residue" evidence="2">
    <location>
        <position position="187"/>
    </location>
</feature>
<feature type="non-terminal residue" evidence="2">
    <location>
        <position position="1"/>
    </location>
</feature>
<sequence length="187" mass="20431">PPKVTAAKASVVCAAKGKKGKWDNPQYALKDKGVIDSGCSWHMTGNMSYLFDFQELNGGYVAFGGNPKGGKISAATPKPTRPKTSSSGKRKNRKTCFVCRSVDHLIKDCNFHAKPKAQPTSRNYAHRGYNKQKASFTQKHPQKQIVPTAVLTKSKPVYVTAVRPVSAAIMMTRPKHAHSIDTKSKST</sequence>
<organism evidence="2">
    <name type="scientific">Tanacetum cinerariifolium</name>
    <name type="common">Dalmatian daisy</name>
    <name type="synonym">Chrysanthemum cinerariifolium</name>
    <dbReference type="NCBI Taxonomy" id="118510"/>
    <lineage>
        <taxon>Eukaryota</taxon>
        <taxon>Viridiplantae</taxon>
        <taxon>Streptophyta</taxon>
        <taxon>Embryophyta</taxon>
        <taxon>Tracheophyta</taxon>
        <taxon>Spermatophyta</taxon>
        <taxon>Magnoliopsida</taxon>
        <taxon>eudicotyledons</taxon>
        <taxon>Gunneridae</taxon>
        <taxon>Pentapetalae</taxon>
        <taxon>asterids</taxon>
        <taxon>campanulids</taxon>
        <taxon>Asterales</taxon>
        <taxon>Asteraceae</taxon>
        <taxon>Asteroideae</taxon>
        <taxon>Anthemideae</taxon>
        <taxon>Anthemidinae</taxon>
        <taxon>Tanacetum</taxon>
    </lineage>
</organism>
<evidence type="ECO:0000256" key="1">
    <source>
        <dbReference type="SAM" id="MobiDB-lite"/>
    </source>
</evidence>
<name>A0A699QRG2_TANCI</name>
<feature type="region of interest" description="Disordered" evidence="1">
    <location>
        <begin position="70"/>
        <end position="92"/>
    </location>
</feature>
<accession>A0A699QRG2</accession>
<reference evidence="2" key="1">
    <citation type="journal article" date="2019" name="Sci. Rep.">
        <title>Draft genome of Tanacetum cinerariifolium, the natural source of mosquito coil.</title>
        <authorList>
            <person name="Yamashiro T."/>
            <person name="Shiraishi A."/>
            <person name="Satake H."/>
            <person name="Nakayama K."/>
        </authorList>
    </citation>
    <scope>NUCLEOTIDE SEQUENCE</scope>
</reference>
<dbReference type="EMBL" id="BKCJ011022364">
    <property type="protein sequence ID" value="GFC68929.1"/>
    <property type="molecule type" value="Genomic_DNA"/>
</dbReference>
<proteinExistence type="predicted"/>
<comment type="caution">
    <text evidence="2">The sequence shown here is derived from an EMBL/GenBank/DDBJ whole genome shotgun (WGS) entry which is preliminary data.</text>
</comment>
<protein>
    <submittedName>
        <fullName evidence="2">Uncharacterized protein</fullName>
    </submittedName>
</protein>
<evidence type="ECO:0000313" key="2">
    <source>
        <dbReference type="EMBL" id="GFC68929.1"/>
    </source>
</evidence>
<gene>
    <name evidence="2" type="ORF">Tci_840899</name>
</gene>
<dbReference type="AlphaFoldDB" id="A0A699QRG2"/>